<dbReference type="EMBL" id="BAAASG010000015">
    <property type="protein sequence ID" value="GAA2508616.1"/>
    <property type="molecule type" value="Genomic_DNA"/>
</dbReference>
<evidence type="ECO:0000259" key="4">
    <source>
        <dbReference type="Pfam" id="PF26580"/>
    </source>
</evidence>
<feature type="compositionally biased region" description="Low complexity" evidence="3">
    <location>
        <begin position="117"/>
        <end position="131"/>
    </location>
</feature>
<protein>
    <recommendedName>
        <fullName evidence="4">Low molecular weight antigen MTB12-like C-terminal domain-containing protein</fullName>
    </recommendedName>
</protein>
<keyword evidence="1" id="KW-0732">Signal</keyword>
<gene>
    <name evidence="5" type="ORF">GCM10010276_62640</name>
</gene>
<dbReference type="Proteomes" id="UP001501777">
    <property type="component" value="Unassembled WGS sequence"/>
</dbReference>
<evidence type="ECO:0000313" key="6">
    <source>
        <dbReference type="Proteomes" id="UP001501777"/>
    </source>
</evidence>
<organism evidence="5 6">
    <name type="scientific">Streptomyces longisporus</name>
    <dbReference type="NCBI Taxonomy" id="1948"/>
    <lineage>
        <taxon>Bacteria</taxon>
        <taxon>Bacillati</taxon>
        <taxon>Actinomycetota</taxon>
        <taxon>Actinomycetes</taxon>
        <taxon>Kitasatosporales</taxon>
        <taxon>Streptomycetaceae</taxon>
        <taxon>Streptomyces</taxon>
    </lineage>
</organism>
<feature type="domain" description="Low molecular weight antigen MTB12-like C-terminal" evidence="4">
    <location>
        <begin position="128"/>
        <end position="238"/>
    </location>
</feature>
<sequence length="246" mass="25323">MQGPQSACPHNWLPHVAFLCMCLSMSANGLHYASWKLTLKAPGAPCPDRHPVVSQMVLGSDLRRGNAGRGRGPGAAGRGTAFAAALVLIFAPVLAACSDSNGGGSASTPPTPSVEKTTSAPATAPADPAAAKQEISRNWQTFFDPKTPLAQKQKVLENGERMAPVLKAFSGDKRGGQVQAKVQKIEFTSPTRATVTYTLTLNGATALPNASGTSVQQSGTWKVSVNTLCALVKLSGDASASPAPGC</sequence>
<comment type="caution">
    <text evidence="5">The sequence shown here is derived from an EMBL/GenBank/DDBJ whole genome shotgun (WGS) entry which is preliminary data.</text>
</comment>
<keyword evidence="6" id="KW-1185">Reference proteome</keyword>
<comment type="similarity">
    <text evidence="2">Belongs to the MTB12 family.</text>
</comment>
<evidence type="ECO:0000313" key="5">
    <source>
        <dbReference type="EMBL" id="GAA2508616.1"/>
    </source>
</evidence>
<name>A0ABP6A152_STRLO</name>
<evidence type="ECO:0000256" key="2">
    <source>
        <dbReference type="ARBA" id="ARBA00093774"/>
    </source>
</evidence>
<evidence type="ECO:0000256" key="3">
    <source>
        <dbReference type="SAM" id="MobiDB-lite"/>
    </source>
</evidence>
<dbReference type="InterPro" id="IPR058644">
    <property type="entry name" value="Mtb12-like_C"/>
</dbReference>
<accession>A0ABP6A152</accession>
<feature type="region of interest" description="Disordered" evidence="3">
    <location>
        <begin position="100"/>
        <end position="133"/>
    </location>
</feature>
<reference evidence="6" key="1">
    <citation type="journal article" date="2019" name="Int. J. Syst. Evol. Microbiol.">
        <title>The Global Catalogue of Microorganisms (GCM) 10K type strain sequencing project: providing services to taxonomists for standard genome sequencing and annotation.</title>
        <authorList>
            <consortium name="The Broad Institute Genomics Platform"/>
            <consortium name="The Broad Institute Genome Sequencing Center for Infectious Disease"/>
            <person name="Wu L."/>
            <person name="Ma J."/>
        </authorList>
    </citation>
    <scope>NUCLEOTIDE SEQUENCE [LARGE SCALE GENOMIC DNA]</scope>
    <source>
        <strain evidence="6">JCM 4395</strain>
    </source>
</reference>
<proteinExistence type="inferred from homology"/>
<evidence type="ECO:0000256" key="1">
    <source>
        <dbReference type="ARBA" id="ARBA00022729"/>
    </source>
</evidence>
<dbReference type="Pfam" id="PF26580">
    <property type="entry name" value="Mtb12_C"/>
    <property type="match status" value="1"/>
</dbReference>